<gene>
    <name evidence="2" type="ORF">T440DRAFT_537167</name>
</gene>
<sequence length="211" mass="23638">LTQIIFVFIFTQRFKDLIACDCANIATPIFKIMTTRRQISSLSILDIESAHFLIIILVTIIISSFFFFFFLGTASIPPLSSAIRITMLTNKTRFRALPAAAMIRPNAINTRHLVMKALFESHILRIRTSLLYAAAKVDLVSPPRIVIIGIVLTVDCVIVAVLRYRTRCPVRCHCTGLSSGRCRLSHVYIRIVCQVALCRLGYLLSMCDAGT</sequence>
<proteinExistence type="predicted"/>
<reference evidence="2" key="1">
    <citation type="submission" date="2020-01" db="EMBL/GenBank/DDBJ databases">
        <authorList>
            <consortium name="DOE Joint Genome Institute"/>
            <person name="Haridas S."/>
            <person name="Albert R."/>
            <person name="Binder M."/>
            <person name="Bloem J."/>
            <person name="Labutti K."/>
            <person name="Salamov A."/>
            <person name="Andreopoulos B."/>
            <person name="Baker S.E."/>
            <person name="Barry K."/>
            <person name="Bills G."/>
            <person name="Bluhm B.H."/>
            <person name="Cannon C."/>
            <person name="Castanera R."/>
            <person name="Culley D.E."/>
            <person name="Daum C."/>
            <person name="Ezra D."/>
            <person name="Gonzalez J.B."/>
            <person name="Henrissat B."/>
            <person name="Kuo A."/>
            <person name="Liang C."/>
            <person name="Lipzen A."/>
            <person name="Lutzoni F."/>
            <person name="Magnuson J."/>
            <person name="Mondo S."/>
            <person name="Nolan M."/>
            <person name="Ohm R."/>
            <person name="Pangilinan J."/>
            <person name="Park H.-J."/>
            <person name="Ramirez L."/>
            <person name="Alfaro M."/>
            <person name="Sun H."/>
            <person name="Tritt A."/>
            <person name="Yoshinaga Y."/>
            <person name="Zwiers L.-H."/>
            <person name="Turgeon B.G."/>
            <person name="Goodwin S.B."/>
            <person name="Spatafora J.W."/>
            <person name="Crous P.W."/>
            <person name="Grigoriev I.V."/>
        </authorList>
    </citation>
    <scope>NUCLEOTIDE SEQUENCE</scope>
    <source>
        <strain evidence="2">IPT5</strain>
    </source>
</reference>
<dbReference type="AlphaFoldDB" id="A0A6A7B0D6"/>
<evidence type="ECO:0000313" key="2">
    <source>
        <dbReference type="EMBL" id="KAF2848087.1"/>
    </source>
</evidence>
<keyword evidence="1" id="KW-0812">Transmembrane</keyword>
<feature type="transmembrane region" description="Helical" evidence="1">
    <location>
        <begin position="145"/>
        <end position="162"/>
    </location>
</feature>
<accession>A0A6A7B0D6</accession>
<name>A0A6A7B0D6_9PLEO</name>
<feature type="transmembrane region" description="Helical" evidence="1">
    <location>
        <begin position="50"/>
        <end position="71"/>
    </location>
</feature>
<evidence type="ECO:0000256" key="1">
    <source>
        <dbReference type="SAM" id="Phobius"/>
    </source>
</evidence>
<keyword evidence="1" id="KW-0472">Membrane</keyword>
<organism evidence="2 3">
    <name type="scientific">Plenodomus tracheiphilus IPT5</name>
    <dbReference type="NCBI Taxonomy" id="1408161"/>
    <lineage>
        <taxon>Eukaryota</taxon>
        <taxon>Fungi</taxon>
        <taxon>Dikarya</taxon>
        <taxon>Ascomycota</taxon>
        <taxon>Pezizomycotina</taxon>
        <taxon>Dothideomycetes</taxon>
        <taxon>Pleosporomycetidae</taxon>
        <taxon>Pleosporales</taxon>
        <taxon>Pleosporineae</taxon>
        <taxon>Leptosphaeriaceae</taxon>
        <taxon>Plenodomus</taxon>
    </lineage>
</organism>
<protein>
    <submittedName>
        <fullName evidence="2">Uncharacterized protein</fullName>
    </submittedName>
</protein>
<feature type="non-terminal residue" evidence="2">
    <location>
        <position position="1"/>
    </location>
</feature>
<keyword evidence="3" id="KW-1185">Reference proteome</keyword>
<dbReference type="EMBL" id="MU006320">
    <property type="protein sequence ID" value="KAF2848087.1"/>
    <property type="molecule type" value="Genomic_DNA"/>
</dbReference>
<keyword evidence="1" id="KW-1133">Transmembrane helix</keyword>
<evidence type="ECO:0000313" key="3">
    <source>
        <dbReference type="Proteomes" id="UP000799423"/>
    </source>
</evidence>
<dbReference type="Proteomes" id="UP000799423">
    <property type="component" value="Unassembled WGS sequence"/>
</dbReference>